<reference evidence="1" key="1">
    <citation type="submission" date="2020-05" db="EMBL/GenBank/DDBJ databases">
        <title>Mycena genomes resolve the evolution of fungal bioluminescence.</title>
        <authorList>
            <person name="Tsai I.J."/>
        </authorList>
    </citation>
    <scope>NUCLEOTIDE SEQUENCE</scope>
    <source>
        <strain evidence="1">160909Yilan</strain>
    </source>
</reference>
<organism evidence="1 2">
    <name type="scientific">Mycena sanguinolenta</name>
    <dbReference type="NCBI Taxonomy" id="230812"/>
    <lineage>
        <taxon>Eukaryota</taxon>
        <taxon>Fungi</taxon>
        <taxon>Dikarya</taxon>
        <taxon>Basidiomycota</taxon>
        <taxon>Agaricomycotina</taxon>
        <taxon>Agaricomycetes</taxon>
        <taxon>Agaricomycetidae</taxon>
        <taxon>Agaricales</taxon>
        <taxon>Marasmiineae</taxon>
        <taxon>Mycenaceae</taxon>
        <taxon>Mycena</taxon>
    </lineage>
</organism>
<dbReference type="AlphaFoldDB" id="A0A8H6YU45"/>
<proteinExistence type="predicted"/>
<keyword evidence="2" id="KW-1185">Reference proteome</keyword>
<evidence type="ECO:0000313" key="2">
    <source>
        <dbReference type="Proteomes" id="UP000623467"/>
    </source>
</evidence>
<protein>
    <submittedName>
        <fullName evidence="1">F-box domain-containing protein</fullName>
    </submittedName>
</protein>
<comment type="caution">
    <text evidence="1">The sequence shown here is derived from an EMBL/GenBank/DDBJ whole genome shotgun (WGS) entry which is preliminary data.</text>
</comment>
<dbReference type="EMBL" id="JACAZH010000006">
    <property type="protein sequence ID" value="KAF7367200.1"/>
    <property type="molecule type" value="Genomic_DNA"/>
</dbReference>
<name>A0A8H6YU45_9AGAR</name>
<gene>
    <name evidence="1" type="ORF">MSAN_00980300</name>
</gene>
<sequence length="407" mass="46071">MSSLCSACGAVAISMSDTRITSDLQLPAGFLKNSATNEPPGEAQSSLMGPFIDETSSRLAILDAEILRLQGRLRQLQEERTVLLTYHAQALCILCPLRRIPPEILSEIFAWTLPFRREVLSTENCPWVLTHVCRGWRAVAITTSSLWSRIYIDFSISQWYPLEMIKTQLERARALKVHFFASQDDDSGAPITLFALLAEHSARWTHLSMQLTSHLLPQAAALDLRSLSRAWVQWDTEDSQPAGIDSIDLFRTATSLVDIGVYSEFRFLRTHIPAPHLLTRYEFDGPWEAHCELLKSLPNLQEVRVLRYFDQDEDWPDLAEPMDLPYVRRLYVDDPACLDYLKAPNLEEIAIWTADTDSMDASILLEHFLVRSGVLPPPPLHTRPAKCALDGSDVGKVSLPHRNCHDR</sequence>
<accession>A0A8H6YU45</accession>
<evidence type="ECO:0000313" key="1">
    <source>
        <dbReference type="EMBL" id="KAF7367200.1"/>
    </source>
</evidence>
<dbReference type="OrthoDB" id="3365698at2759"/>
<dbReference type="Proteomes" id="UP000623467">
    <property type="component" value="Unassembled WGS sequence"/>
</dbReference>